<dbReference type="GO" id="GO:0003677">
    <property type="term" value="F:DNA binding"/>
    <property type="evidence" value="ECO:0007669"/>
    <property type="project" value="UniProtKB-KW"/>
</dbReference>
<evidence type="ECO:0000256" key="3">
    <source>
        <dbReference type="ARBA" id="ARBA00023125"/>
    </source>
</evidence>
<proteinExistence type="inferred from homology"/>
<evidence type="ECO:0000313" key="11">
    <source>
        <dbReference type="Proteomes" id="UP000287374"/>
    </source>
</evidence>
<dbReference type="GO" id="GO:0015074">
    <property type="term" value="P:DNA integration"/>
    <property type="evidence" value="ECO:0007669"/>
    <property type="project" value="UniProtKB-KW"/>
</dbReference>
<dbReference type="Gene3D" id="3.40.50.1390">
    <property type="entry name" value="Resolvase, N-terminal catalytic domain"/>
    <property type="match status" value="1"/>
</dbReference>
<keyword evidence="4" id="KW-0233">DNA recombination</keyword>
<dbReference type="Gene3D" id="1.10.10.60">
    <property type="entry name" value="Homeodomain-like"/>
    <property type="match status" value="1"/>
</dbReference>
<dbReference type="InterPro" id="IPR036162">
    <property type="entry name" value="Resolvase-like_N_sf"/>
</dbReference>
<comment type="similarity">
    <text evidence="1">Belongs to the site-specific recombinase resolvase family.</text>
</comment>
<evidence type="ECO:0000313" key="8">
    <source>
        <dbReference type="EMBL" id="PWY54775.1"/>
    </source>
</evidence>
<dbReference type="PROSITE" id="PS51736">
    <property type="entry name" value="RECOMBINASES_3"/>
    <property type="match status" value="1"/>
</dbReference>
<evidence type="ECO:0000259" key="7">
    <source>
        <dbReference type="PROSITE" id="PS51736"/>
    </source>
</evidence>
<dbReference type="Pfam" id="PF00239">
    <property type="entry name" value="Resolvase"/>
    <property type="match status" value="1"/>
</dbReference>
<sequence length="193" mass="21814">MKVGIYARVSTHDQHTLDLQIEAMKKYVKARDWQIETEIAEIGSGAKERPKRDELLNQARRRQVDVIIVWKLDRWGRSVNDLFHTLNELNGLGVGFISLTEALDLTTPTGRAMAGLLSIFAEFEREILRERVKVGIAHARSKGKSHGRPATTKKYSDEVIRLFKSGLNPSEIARTIGIGRTSVRRILGLINDK</sequence>
<feature type="active site" description="O-(5'-phospho-DNA)-serine intermediate" evidence="5 6">
    <location>
        <position position="10"/>
    </location>
</feature>
<dbReference type="OrthoDB" id="9797501at2"/>
<dbReference type="GO" id="GO:0000150">
    <property type="term" value="F:DNA strand exchange activity"/>
    <property type="evidence" value="ECO:0007669"/>
    <property type="project" value="InterPro"/>
</dbReference>
<reference evidence="8 10" key="1">
    <citation type="submission" date="2018-05" db="EMBL/GenBank/DDBJ databases">
        <title>Legionella qingyii sp.nov., whole genome shotgun sequence.</title>
        <authorList>
            <person name="Wu H."/>
            <person name="Zhu Q."/>
            <person name="Hu C."/>
        </authorList>
    </citation>
    <scope>NUCLEOTIDE SEQUENCE [LARGE SCALE GENOMIC DNA]</scope>
    <source>
        <strain evidence="8 10">HEB18</strain>
    </source>
</reference>
<keyword evidence="3" id="KW-0238">DNA-binding</keyword>
<dbReference type="SMART" id="SM00857">
    <property type="entry name" value="Resolvase"/>
    <property type="match status" value="1"/>
</dbReference>
<dbReference type="CDD" id="cd03768">
    <property type="entry name" value="SR_ResInv"/>
    <property type="match status" value="1"/>
</dbReference>
<evidence type="ECO:0000313" key="9">
    <source>
        <dbReference type="EMBL" id="RUR20849.1"/>
    </source>
</evidence>
<dbReference type="InterPro" id="IPR050639">
    <property type="entry name" value="SSR_resolvase"/>
</dbReference>
<accession>A0A317U0P6</accession>
<dbReference type="AlphaFoldDB" id="A0A317U0P6"/>
<dbReference type="InterPro" id="IPR006119">
    <property type="entry name" value="Resolv_N"/>
</dbReference>
<keyword evidence="11" id="KW-1185">Reference proteome</keyword>
<comment type="caution">
    <text evidence="8">The sequence shown here is derived from an EMBL/GenBank/DDBJ whole genome shotgun (WGS) entry which is preliminary data.</text>
</comment>
<organism evidence="8 10">
    <name type="scientific">Legionella qingyii</name>
    <dbReference type="NCBI Taxonomy" id="2184757"/>
    <lineage>
        <taxon>Bacteria</taxon>
        <taxon>Pseudomonadati</taxon>
        <taxon>Pseudomonadota</taxon>
        <taxon>Gammaproteobacteria</taxon>
        <taxon>Legionellales</taxon>
        <taxon>Legionellaceae</taxon>
        <taxon>Legionella</taxon>
    </lineage>
</organism>
<dbReference type="EMBL" id="QHJG01000028">
    <property type="protein sequence ID" value="PWY54775.1"/>
    <property type="molecule type" value="Genomic_DNA"/>
</dbReference>
<dbReference type="PROSITE" id="PS00397">
    <property type="entry name" value="RECOMBINASES_1"/>
    <property type="match status" value="1"/>
</dbReference>
<dbReference type="SUPFAM" id="SSF46689">
    <property type="entry name" value="Homeodomain-like"/>
    <property type="match status" value="1"/>
</dbReference>
<evidence type="ECO:0000256" key="5">
    <source>
        <dbReference type="PIRSR" id="PIRSR606118-50"/>
    </source>
</evidence>
<dbReference type="Proteomes" id="UP000287374">
    <property type="component" value="Unassembled WGS sequence"/>
</dbReference>
<name>A0A317U0P6_9GAMM</name>
<evidence type="ECO:0000313" key="10">
    <source>
        <dbReference type="Proteomes" id="UP000247152"/>
    </source>
</evidence>
<dbReference type="RefSeq" id="WP_110143550.1">
    <property type="nucleotide sequence ID" value="NZ_QHJG01000028.1"/>
</dbReference>
<evidence type="ECO:0000256" key="6">
    <source>
        <dbReference type="PROSITE-ProRule" id="PRU10137"/>
    </source>
</evidence>
<dbReference type="PANTHER" id="PTHR30461">
    <property type="entry name" value="DNA-INVERTASE FROM LAMBDOID PROPHAGE"/>
    <property type="match status" value="1"/>
</dbReference>
<feature type="domain" description="Resolvase/invertase-type recombinase catalytic" evidence="7">
    <location>
        <begin position="2"/>
        <end position="143"/>
    </location>
</feature>
<dbReference type="InterPro" id="IPR009057">
    <property type="entry name" value="Homeodomain-like_sf"/>
</dbReference>
<reference evidence="9 11" key="2">
    <citation type="submission" date="2018-12" db="EMBL/GenBank/DDBJ databases">
        <title>Legionella sp,whole genome shotgun sequence.</title>
        <authorList>
            <person name="Wu H."/>
        </authorList>
    </citation>
    <scope>NUCLEOTIDE SEQUENCE [LARGE SCALE GENOMIC DNA]</scope>
    <source>
        <strain evidence="9">Km489</strain>
        <strain evidence="11">km489</strain>
    </source>
</reference>
<evidence type="ECO:0000256" key="4">
    <source>
        <dbReference type="ARBA" id="ARBA00023172"/>
    </source>
</evidence>
<dbReference type="InterPro" id="IPR006118">
    <property type="entry name" value="Recombinase_CS"/>
</dbReference>
<dbReference type="PANTHER" id="PTHR30461:SF2">
    <property type="entry name" value="SERINE RECOMBINASE PINE-RELATED"/>
    <property type="match status" value="1"/>
</dbReference>
<protein>
    <submittedName>
        <fullName evidence="9">Recombinase family protein</fullName>
    </submittedName>
    <submittedName>
        <fullName evidence="8">Resolvase</fullName>
    </submittedName>
</protein>
<dbReference type="Proteomes" id="UP000247152">
    <property type="component" value="Unassembled WGS sequence"/>
</dbReference>
<dbReference type="SUPFAM" id="SSF53041">
    <property type="entry name" value="Resolvase-like"/>
    <property type="match status" value="1"/>
</dbReference>
<evidence type="ECO:0000256" key="1">
    <source>
        <dbReference type="ARBA" id="ARBA00009913"/>
    </source>
</evidence>
<keyword evidence="2" id="KW-0229">DNA integration</keyword>
<evidence type="ECO:0000256" key="2">
    <source>
        <dbReference type="ARBA" id="ARBA00022908"/>
    </source>
</evidence>
<gene>
    <name evidence="8" type="ORF">DGG96_15460</name>
    <name evidence="9" type="ORF">ELY20_14395</name>
</gene>
<dbReference type="EMBL" id="RZGX01000022">
    <property type="protein sequence ID" value="RUR20849.1"/>
    <property type="molecule type" value="Genomic_DNA"/>
</dbReference>